<name>A0A7R8AJG1_9EURO</name>
<sequence length="67" mass="7650">MSTASPSATILKIPGEWWVAARKARVENMALLEFKDHQSRSKVTKEQFLSFRTFVTPMDTQQFESAS</sequence>
<dbReference type="GeneID" id="64971106"/>
<accession>A0A7R8AJG1</accession>
<protein>
    <submittedName>
        <fullName evidence="1">Uncharacterized protein</fullName>
    </submittedName>
</protein>
<gene>
    <name evidence="1" type="ORF">APUU_21533A</name>
</gene>
<keyword evidence="2" id="KW-1185">Reference proteome</keyword>
<organism evidence="1 2">
    <name type="scientific">Aspergillus puulaauensis</name>
    <dbReference type="NCBI Taxonomy" id="1220207"/>
    <lineage>
        <taxon>Eukaryota</taxon>
        <taxon>Fungi</taxon>
        <taxon>Dikarya</taxon>
        <taxon>Ascomycota</taxon>
        <taxon>Pezizomycotina</taxon>
        <taxon>Eurotiomycetes</taxon>
        <taxon>Eurotiomycetidae</taxon>
        <taxon>Eurotiales</taxon>
        <taxon>Aspergillaceae</taxon>
        <taxon>Aspergillus</taxon>
    </lineage>
</organism>
<evidence type="ECO:0000313" key="1">
    <source>
        <dbReference type="EMBL" id="BCS21101.1"/>
    </source>
</evidence>
<dbReference type="RefSeq" id="XP_041553295.1">
    <property type="nucleotide sequence ID" value="XM_041700295.1"/>
</dbReference>
<dbReference type="Proteomes" id="UP000654913">
    <property type="component" value="Chromosome 2"/>
</dbReference>
<proteinExistence type="predicted"/>
<dbReference type="AlphaFoldDB" id="A0A7R8AJG1"/>
<reference evidence="1" key="1">
    <citation type="submission" date="2021-01" db="EMBL/GenBank/DDBJ databases">
        <authorList>
            <consortium name="Aspergillus puulaauensis MK2 genome sequencing consortium"/>
            <person name="Kazuki M."/>
            <person name="Futagami T."/>
        </authorList>
    </citation>
    <scope>NUCLEOTIDE SEQUENCE</scope>
    <source>
        <strain evidence="1">MK2</strain>
    </source>
</reference>
<dbReference type="KEGG" id="apuu:APUU_21533A"/>
<evidence type="ECO:0000313" key="2">
    <source>
        <dbReference type="Proteomes" id="UP000654913"/>
    </source>
</evidence>
<reference evidence="1" key="2">
    <citation type="submission" date="2021-02" db="EMBL/GenBank/DDBJ databases">
        <title>Aspergillus puulaauensis MK2 genome sequence.</title>
        <authorList>
            <person name="Futagami T."/>
            <person name="Mori K."/>
            <person name="Kadooka C."/>
            <person name="Tanaka T."/>
        </authorList>
    </citation>
    <scope>NUCLEOTIDE SEQUENCE</scope>
    <source>
        <strain evidence="1">MK2</strain>
    </source>
</reference>
<dbReference type="EMBL" id="AP024444">
    <property type="protein sequence ID" value="BCS21101.1"/>
    <property type="molecule type" value="Genomic_DNA"/>
</dbReference>